<dbReference type="PANTHER" id="PTHR35008">
    <property type="entry name" value="BLL4482 PROTEIN-RELATED"/>
    <property type="match status" value="1"/>
</dbReference>
<dbReference type="AlphaFoldDB" id="A0A917JD51"/>
<dbReference type="PANTHER" id="PTHR35008:SF4">
    <property type="entry name" value="BLL4482 PROTEIN"/>
    <property type="match status" value="1"/>
</dbReference>
<organism evidence="6 7">
    <name type="scientific">Mucilaginibacter galii</name>
    <dbReference type="NCBI Taxonomy" id="2005073"/>
    <lineage>
        <taxon>Bacteria</taxon>
        <taxon>Pseudomonadati</taxon>
        <taxon>Bacteroidota</taxon>
        <taxon>Sphingobacteriia</taxon>
        <taxon>Sphingobacteriales</taxon>
        <taxon>Sphingobacteriaceae</taxon>
        <taxon>Mucilaginibacter</taxon>
    </lineage>
</organism>
<evidence type="ECO:0000313" key="6">
    <source>
        <dbReference type="EMBL" id="GGI51524.1"/>
    </source>
</evidence>
<dbReference type="RefSeq" id="WP_188417630.1">
    <property type="nucleotide sequence ID" value="NZ_BMDO01000007.1"/>
</dbReference>
<dbReference type="InterPro" id="IPR009056">
    <property type="entry name" value="Cyt_c-like_dom"/>
</dbReference>
<protein>
    <recommendedName>
        <fullName evidence="5">Cytochrome c domain-containing protein</fullName>
    </recommendedName>
</protein>
<dbReference type="Gene3D" id="1.10.760.10">
    <property type="entry name" value="Cytochrome c-like domain"/>
    <property type="match status" value="1"/>
</dbReference>
<evidence type="ECO:0000256" key="2">
    <source>
        <dbReference type="ARBA" id="ARBA00022723"/>
    </source>
</evidence>
<sequence>MKRFTLICLTVLTAVTTYTTAQKSPAKKKTATKATLAAASSLANGKLVYTQNCLSCHQADGGGVSNMNPPLIKTTYVLGDKIRLAKIVLNGFSEKVEIEGDIYSNIMPSLNYLSNQQIADVLTYVRSNFGNKASAVTVAEVAKARTGK</sequence>
<dbReference type="GO" id="GO:0009055">
    <property type="term" value="F:electron transfer activity"/>
    <property type="evidence" value="ECO:0007669"/>
    <property type="project" value="InterPro"/>
</dbReference>
<dbReference type="EMBL" id="BMDO01000007">
    <property type="protein sequence ID" value="GGI51524.1"/>
    <property type="molecule type" value="Genomic_DNA"/>
</dbReference>
<keyword evidence="2 4" id="KW-0479">Metal-binding</keyword>
<evidence type="ECO:0000256" key="3">
    <source>
        <dbReference type="ARBA" id="ARBA00023004"/>
    </source>
</evidence>
<reference evidence="6" key="1">
    <citation type="journal article" date="2014" name="Int. J. Syst. Evol. Microbiol.">
        <title>Complete genome sequence of Corynebacterium casei LMG S-19264T (=DSM 44701T), isolated from a smear-ripened cheese.</title>
        <authorList>
            <consortium name="US DOE Joint Genome Institute (JGI-PGF)"/>
            <person name="Walter F."/>
            <person name="Albersmeier A."/>
            <person name="Kalinowski J."/>
            <person name="Ruckert C."/>
        </authorList>
    </citation>
    <scope>NUCLEOTIDE SEQUENCE</scope>
    <source>
        <strain evidence="6">CCM 8711</strain>
    </source>
</reference>
<dbReference type="GO" id="GO:0046872">
    <property type="term" value="F:metal ion binding"/>
    <property type="evidence" value="ECO:0007669"/>
    <property type="project" value="UniProtKB-KW"/>
</dbReference>
<feature type="domain" description="Cytochrome c" evidence="5">
    <location>
        <begin position="40"/>
        <end position="129"/>
    </location>
</feature>
<evidence type="ECO:0000256" key="1">
    <source>
        <dbReference type="ARBA" id="ARBA00022617"/>
    </source>
</evidence>
<keyword evidence="7" id="KW-1185">Reference proteome</keyword>
<dbReference type="InterPro" id="IPR036909">
    <property type="entry name" value="Cyt_c-like_dom_sf"/>
</dbReference>
<dbReference type="PROSITE" id="PS51007">
    <property type="entry name" value="CYTC"/>
    <property type="match status" value="1"/>
</dbReference>
<evidence type="ECO:0000256" key="4">
    <source>
        <dbReference type="PROSITE-ProRule" id="PRU00433"/>
    </source>
</evidence>
<evidence type="ECO:0000313" key="7">
    <source>
        <dbReference type="Proteomes" id="UP000662074"/>
    </source>
</evidence>
<dbReference type="Proteomes" id="UP000662074">
    <property type="component" value="Unassembled WGS sequence"/>
</dbReference>
<comment type="caution">
    <text evidence="6">The sequence shown here is derived from an EMBL/GenBank/DDBJ whole genome shotgun (WGS) entry which is preliminary data.</text>
</comment>
<dbReference type="GO" id="GO:0020037">
    <property type="term" value="F:heme binding"/>
    <property type="evidence" value="ECO:0007669"/>
    <property type="project" value="InterPro"/>
</dbReference>
<proteinExistence type="predicted"/>
<dbReference type="SUPFAM" id="SSF46626">
    <property type="entry name" value="Cytochrome c"/>
    <property type="match status" value="1"/>
</dbReference>
<accession>A0A917JD51</accession>
<gene>
    <name evidence="6" type="ORF">GCM10011425_27360</name>
</gene>
<keyword evidence="1 4" id="KW-0349">Heme</keyword>
<dbReference type="Pfam" id="PF00034">
    <property type="entry name" value="Cytochrom_C"/>
    <property type="match status" value="1"/>
</dbReference>
<evidence type="ECO:0000259" key="5">
    <source>
        <dbReference type="PROSITE" id="PS51007"/>
    </source>
</evidence>
<name>A0A917JD51_9SPHI</name>
<keyword evidence="3 4" id="KW-0408">Iron</keyword>
<reference evidence="6" key="2">
    <citation type="submission" date="2020-09" db="EMBL/GenBank/DDBJ databases">
        <authorList>
            <person name="Sun Q."/>
            <person name="Sedlacek I."/>
        </authorList>
    </citation>
    <scope>NUCLEOTIDE SEQUENCE</scope>
    <source>
        <strain evidence="6">CCM 8711</strain>
    </source>
</reference>
<dbReference type="InterPro" id="IPR051459">
    <property type="entry name" value="Cytochrome_c-type_DH"/>
</dbReference>